<dbReference type="EMBL" id="CM040475">
    <property type="protein sequence ID" value="MCI4391341.1"/>
    <property type="molecule type" value="Genomic_DNA"/>
</dbReference>
<keyword evidence="2" id="KW-1185">Reference proteome</keyword>
<protein>
    <submittedName>
        <fullName evidence="1">Uncharacterized protein</fullName>
    </submittedName>
</protein>
<name>A0ACC5XK83_PANGG</name>
<sequence>MAYGRYWIQDTNFRGCDYMYCEGEHVNLTGLEEDHTDHRYLGRKSIPFYPECVFDVANVCHVTEKSGLQGIFRDHGFRGNDSFLWWSLSVTDEDIVNAENTFLNSQEFSWENPNQKPFLKKFTTSPAFQSESRYGNFRFTFKLKELLKIYSKEYCKRTAPILRVLGTKLFKQEILYSVLVHPRYMTHYRKYPRLPIDDNSLCGYSQGSMSWRCQSPSNNYKYRLKVDDEEGEVSARLLRRPQYFVWDKVAVAFHMKRDWILPVGHAQLFDNLSVCKIASNTLLKEPKMSVHEAKKEVENLRKMYL</sequence>
<dbReference type="Proteomes" id="UP000829447">
    <property type="component" value="Linkage Group LG22"/>
</dbReference>
<accession>A0ACC5XK83</accession>
<organism evidence="1 2">
    <name type="scientific">Pangasianodon gigas</name>
    <name type="common">Mekong giant catfish</name>
    <name type="synonym">Pangasius gigas</name>
    <dbReference type="NCBI Taxonomy" id="30993"/>
    <lineage>
        <taxon>Eukaryota</taxon>
        <taxon>Metazoa</taxon>
        <taxon>Chordata</taxon>
        <taxon>Craniata</taxon>
        <taxon>Vertebrata</taxon>
        <taxon>Euteleostomi</taxon>
        <taxon>Actinopterygii</taxon>
        <taxon>Neopterygii</taxon>
        <taxon>Teleostei</taxon>
        <taxon>Ostariophysi</taxon>
        <taxon>Siluriformes</taxon>
        <taxon>Pangasiidae</taxon>
        <taxon>Pangasianodon</taxon>
    </lineage>
</organism>
<evidence type="ECO:0000313" key="2">
    <source>
        <dbReference type="Proteomes" id="UP000829447"/>
    </source>
</evidence>
<gene>
    <name evidence="1" type="ORF">PGIGA_G00133020</name>
</gene>
<proteinExistence type="predicted"/>
<comment type="caution">
    <text evidence="1">The sequence shown here is derived from an EMBL/GenBank/DDBJ whole genome shotgun (WGS) entry which is preliminary data.</text>
</comment>
<evidence type="ECO:0000313" key="1">
    <source>
        <dbReference type="EMBL" id="MCI4391341.1"/>
    </source>
</evidence>
<reference evidence="1 2" key="1">
    <citation type="journal article" date="2022" name="bioRxiv">
        <title>An ancient truncated duplication of the anti-Mullerian hormone receptor type 2 gene is a potential conserved master sex determinant in the Pangasiidae catfish family.</title>
        <authorList>
            <person name="Wen M."/>
            <person name="Pan Q."/>
            <person name="Jouanno E."/>
            <person name="Montfort J."/>
            <person name="Zahm M."/>
            <person name="Cabau C."/>
            <person name="Klopp C."/>
            <person name="Iampietro C."/>
            <person name="Roques C."/>
            <person name="Bouchez O."/>
            <person name="Castinel A."/>
            <person name="Donnadieu C."/>
            <person name="Parrinello H."/>
            <person name="Poncet C."/>
            <person name="Belmonte E."/>
            <person name="Gautier V."/>
            <person name="Avarre J.-C."/>
            <person name="Dugue R."/>
            <person name="Gustiano R."/>
            <person name="Ha T.T.T."/>
            <person name="Campet M."/>
            <person name="Sriphairoj K."/>
            <person name="Ribolli J."/>
            <person name="de Almeida F.L."/>
            <person name="Desvignes T."/>
            <person name="Postlethwait J.H."/>
            <person name="Bucao C.F."/>
            <person name="Robinson-Rechavi M."/>
            <person name="Bobe J."/>
            <person name="Herpin A."/>
            <person name="Guiguen Y."/>
        </authorList>
    </citation>
    <scope>NUCLEOTIDE SEQUENCE [LARGE SCALE GENOMIC DNA]</scope>
    <source>
        <strain evidence="1">YG-Dec2019</strain>
    </source>
</reference>